<sequence length="408" mass="46501">MYRISELAEKVGLSRSTLLYYEKVGLISAKRQANGYRSYSEQDLQRLKLLQQLQAGGLSLKECQSCLESRIDRGLLLQRLKVLDDEIAEKQQARELLSAMLGMSSMRDWHQTTEKQAPHAHLDWLMKQGFDEKQALRLKWLSKDMNEHELYMADFELIFDGLERLGPGTEVDSLTALKATLPSTDPLKAVLSSTESLKAEPFNSGELLEIGCGKGVATRVLALHSEFTITALDNDKSNLNSLNKNLDKALKQRVNTVCASMTELPFERDQFDVIWCEGGAYIMGVEQALKDWKPYIKAQGYLVLSDLVWSSDNPCDELRAFWLQEYPDMVSAKQRIEQAKQAGYELIDSFPLSEQAWSDYYAPLQGRVDELEAMMPNSKALADVKMELEIFHKRQGEFDYQMLVLKKM</sequence>
<feature type="domain" description="HTH merR-type" evidence="2">
    <location>
        <begin position="1"/>
        <end position="69"/>
    </location>
</feature>
<dbReference type="eggNOG" id="COG0500">
    <property type="taxonomic scope" value="Bacteria"/>
</dbReference>
<dbReference type="Gene3D" id="3.40.50.150">
    <property type="entry name" value="Vaccinia Virus protein VP39"/>
    <property type="match status" value="1"/>
</dbReference>
<dbReference type="RefSeq" id="WP_012276112.1">
    <property type="nucleotide sequence ID" value="NC_010334.1"/>
</dbReference>
<dbReference type="InterPro" id="IPR013216">
    <property type="entry name" value="Methyltransf_11"/>
</dbReference>
<dbReference type="Pfam" id="PF13411">
    <property type="entry name" value="MerR_1"/>
    <property type="match status" value="1"/>
</dbReference>
<reference evidence="3" key="1">
    <citation type="submission" date="2008-01" db="EMBL/GenBank/DDBJ databases">
        <title>Complete sequence of Shewanella halifaxensis HAW-EB4.</title>
        <authorList>
            <consortium name="US DOE Joint Genome Institute"/>
            <person name="Copeland A."/>
            <person name="Lucas S."/>
            <person name="Lapidus A."/>
            <person name="Glavina del Rio T."/>
            <person name="Dalin E."/>
            <person name="Tice H."/>
            <person name="Bruce D."/>
            <person name="Goodwin L."/>
            <person name="Pitluck S."/>
            <person name="Sims D."/>
            <person name="Brettin T."/>
            <person name="Detter J.C."/>
            <person name="Han C."/>
            <person name="Kuske C.R."/>
            <person name="Schmutz J."/>
            <person name="Larimer F."/>
            <person name="Land M."/>
            <person name="Hauser L."/>
            <person name="Kyrpides N."/>
            <person name="Kim E."/>
            <person name="Zhao J.-S."/>
            <person name="Richardson P."/>
        </authorList>
    </citation>
    <scope>NUCLEOTIDE SEQUENCE [LARGE SCALE GENOMIC DNA]</scope>
    <source>
        <strain evidence="3">HAW-EB4</strain>
    </source>
</reference>
<dbReference type="SUPFAM" id="SSF53335">
    <property type="entry name" value="S-adenosyl-L-methionine-dependent methyltransferases"/>
    <property type="match status" value="1"/>
</dbReference>
<evidence type="ECO:0000256" key="1">
    <source>
        <dbReference type="ARBA" id="ARBA00023125"/>
    </source>
</evidence>
<proteinExistence type="predicted"/>
<accession>B0TVC4</accession>
<evidence type="ECO:0000313" key="4">
    <source>
        <dbReference type="Proteomes" id="UP000001317"/>
    </source>
</evidence>
<dbReference type="PANTHER" id="PTHR30204:SF97">
    <property type="entry name" value="MERR FAMILY REGULATORY PROTEIN"/>
    <property type="match status" value="1"/>
</dbReference>
<dbReference type="HOGENOM" id="CLU_709504_0_0_6"/>
<dbReference type="eggNOG" id="COG0789">
    <property type="taxonomic scope" value="Bacteria"/>
</dbReference>
<dbReference type="SUPFAM" id="SSF46955">
    <property type="entry name" value="Putative DNA-binding domain"/>
    <property type="match status" value="1"/>
</dbReference>
<dbReference type="Gene3D" id="1.10.1660.10">
    <property type="match status" value="1"/>
</dbReference>
<protein>
    <submittedName>
        <fullName evidence="3">Transcriptional regulator, MerR family</fullName>
    </submittedName>
</protein>
<dbReference type="CDD" id="cd02440">
    <property type="entry name" value="AdoMet_MTases"/>
    <property type="match status" value="1"/>
</dbReference>
<evidence type="ECO:0000313" key="3">
    <source>
        <dbReference type="EMBL" id="ABZ75562.1"/>
    </source>
</evidence>
<name>B0TVC4_SHEHH</name>
<dbReference type="PANTHER" id="PTHR30204">
    <property type="entry name" value="REDOX-CYCLING DRUG-SENSING TRANSCRIPTIONAL ACTIVATOR SOXR"/>
    <property type="match status" value="1"/>
</dbReference>
<evidence type="ECO:0000259" key="2">
    <source>
        <dbReference type="PROSITE" id="PS50937"/>
    </source>
</evidence>
<dbReference type="EMBL" id="CP000931">
    <property type="protein sequence ID" value="ABZ75562.1"/>
    <property type="molecule type" value="Genomic_DNA"/>
</dbReference>
<dbReference type="PROSITE" id="PS50937">
    <property type="entry name" value="HTH_MERR_2"/>
    <property type="match status" value="1"/>
</dbReference>
<keyword evidence="4" id="KW-1185">Reference proteome</keyword>
<dbReference type="KEGG" id="shl:Shal_0988"/>
<dbReference type="OrthoDB" id="9808480at2"/>
<dbReference type="Pfam" id="PF08241">
    <property type="entry name" value="Methyltransf_11"/>
    <property type="match status" value="1"/>
</dbReference>
<dbReference type="InterPro" id="IPR047057">
    <property type="entry name" value="MerR_fam"/>
</dbReference>
<dbReference type="AlphaFoldDB" id="B0TVC4"/>
<dbReference type="GO" id="GO:0003700">
    <property type="term" value="F:DNA-binding transcription factor activity"/>
    <property type="evidence" value="ECO:0007669"/>
    <property type="project" value="InterPro"/>
</dbReference>
<dbReference type="GO" id="GO:0008757">
    <property type="term" value="F:S-adenosylmethionine-dependent methyltransferase activity"/>
    <property type="evidence" value="ECO:0007669"/>
    <property type="project" value="InterPro"/>
</dbReference>
<dbReference type="InterPro" id="IPR029063">
    <property type="entry name" value="SAM-dependent_MTases_sf"/>
</dbReference>
<gene>
    <name evidence="3" type="ordered locus">Shal_0988</name>
</gene>
<dbReference type="STRING" id="458817.Shal_0988"/>
<organism evidence="3 4">
    <name type="scientific">Shewanella halifaxensis (strain HAW-EB4)</name>
    <dbReference type="NCBI Taxonomy" id="458817"/>
    <lineage>
        <taxon>Bacteria</taxon>
        <taxon>Pseudomonadati</taxon>
        <taxon>Pseudomonadota</taxon>
        <taxon>Gammaproteobacteria</taxon>
        <taxon>Alteromonadales</taxon>
        <taxon>Shewanellaceae</taxon>
        <taxon>Shewanella</taxon>
    </lineage>
</organism>
<dbReference type="SMART" id="SM00422">
    <property type="entry name" value="HTH_MERR"/>
    <property type="match status" value="1"/>
</dbReference>
<dbReference type="PRINTS" id="PR00040">
    <property type="entry name" value="HTHMERR"/>
</dbReference>
<dbReference type="InterPro" id="IPR009061">
    <property type="entry name" value="DNA-bd_dom_put_sf"/>
</dbReference>
<dbReference type="GO" id="GO:0003677">
    <property type="term" value="F:DNA binding"/>
    <property type="evidence" value="ECO:0007669"/>
    <property type="project" value="UniProtKB-KW"/>
</dbReference>
<keyword evidence="1" id="KW-0238">DNA-binding</keyword>
<dbReference type="Proteomes" id="UP000001317">
    <property type="component" value="Chromosome"/>
</dbReference>
<dbReference type="InterPro" id="IPR000551">
    <property type="entry name" value="MerR-type_HTH_dom"/>
</dbReference>